<proteinExistence type="inferred from homology"/>
<evidence type="ECO:0000256" key="4">
    <source>
        <dbReference type="ARBA" id="ARBA00048740"/>
    </source>
</evidence>
<evidence type="ECO:0000256" key="1">
    <source>
        <dbReference type="ARBA" id="ARBA00018517"/>
    </source>
</evidence>
<comment type="catalytic activity">
    <reaction evidence="5">
        <text>a 5'-end (N(2),N(7)-dimethyl 5'-triphosphoguanosine)-ribonucleoside in snRNA + S-adenosyl-L-methionine = a 5'-end (N(2),N(2),N(7)-trimethyl 5'-triphosphoguanosine)-ribonucleoside in snRNA + S-adenosyl-L-homocysteine + H(+)</text>
        <dbReference type="Rhea" id="RHEA:78479"/>
        <dbReference type="Rhea" id="RHEA-COMP:19087"/>
        <dbReference type="Rhea" id="RHEA-COMP:19089"/>
        <dbReference type="ChEBI" id="CHEBI:15378"/>
        <dbReference type="ChEBI" id="CHEBI:57856"/>
        <dbReference type="ChEBI" id="CHEBI:59789"/>
        <dbReference type="ChEBI" id="CHEBI:167623"/>
        <dbReference type="ChEBI" id="CHEBI:172880"/>
    </reaction>
    <physiologicalReaction direction="left-to-right" evidence="5">
        <dbReference type="Rhea" id="RHEA:78480"/>
    </physiologicalReaction>
</comment>
<evidence type="ECO:0000256" key="2">
    <source>
        <dbReference type="ARBA" id="ARBA00025783"/>
    </source>
</evidence>
<dbReference type="CDD" id="cd02440">
    <property type="entry name" value="AdoMet_MTases"/>
    <property type="match status" value="1"/>
</dbReference>
<evidence type="ECO:0000256" key="7">
    <source>
        <dbReference type="ARBA" id="ARBA00049790"/>
    </source>
</evidence>
<comment type="catalytic activity">
    <reaction evidence="4">
        <text>a 5'-end (N(7)-methyl 5'-triphosphoguanosine)-ribonucleoside in snoRNA + S-adenosyl-L-methionine = a 5'-end (N(2),N(7)-dimethyl 5'-triphosphoguanosine)-ribonucleoside in snoRNA + S-adenosyl-L-homocysteine + H(+)</text>
        <dbReference type="Rhea" id="RHEA:78475"/>
        <dbReference type="Rhea" id="RHEA-COMP:19086"/>
        <dbReference type="Rhea" id="RHEA-COMP:19088"/>
        <dbReference type="ChEBI" id="CHEBI:15378"/>
        <dbReference type="ChEBI" id="CHEBI:57856"/>
        <dbReference type="ChEBI" id="CHEBI:59789"/>
        <dbReference type="ChEBI" id="CHEBI:156461"/>
        <dbReference type="ChEBI" id="CHEBI:172880"/>
    </reaction>
    <physiologicalReaction direction="left-to-right" evidence="4">
        <dbReference type="Rhea" id="RHEA:78476"/>
    </physiologicalReaction>
</comment>
<dbReference type="AlphaFoldDB" id="A0A5B6YY02"/>
<dbReference type="Pfam" id="PF09445">
    <property type="entry name" value="Methyltransf_15"/>
    <property type="match status" value="1"/>
</dbReference>
<dbReference type="Gene3D" id="3.40.50.150">
    <property type="entry name" value="Vaccinia Virus protein VP39"/>
    <property type="match status" value="1"/>
</dbReference>
<dbReference type="GO" id="GO:0005634">
    <property type="term" value="C:nucleus"/>
    <property type="evidence" value="ECO:0007669"/>
    <property type="project" value="TreeGrafter"/>
</dbReference>
<reference evidence="9" key="1">
    <citation type="submission" date="2019-08" db="EMBL/GenBank/DDBJ databases">
        <title>Reference gene set and small RNA set construction with multiple tissues from Davidia involucrata Baill.</title>
        <authorList>
            <person name="Yang H."/>
            <person name="Zhou C."/>
            <person name="Li G."/>
            <person name="Wang J."/>
            <person name="Gao P."/>
            <person name="Wang M."/>
            <person name="Wang R."/>
            <person name="Zhao Y."/>
        </authorList>
    </citation>
    <scope>NUCLEOTIDE SEQUENCE</scope>
    <source>
        <tissue evidence="9">Mixed with DoveR01_LX</tissue>
    </source>
</reference>
<comment type="similarity">
    <text evidence="2">Belongs to the methyltransferase superfamily. Trimethylguanosine synthase family.</text>
</comment>
<evidence type="ECO:0000256" key="5">
    <source>
        <dbReference type="ARBA" id="ARBA00048763"/>
    </source>
</evidence>
<dbReference type="SUPFAM" id="SSF53335">
    <property type="entry name" value="S-adenosyl-L-methionine-dependent methyltransferases"/>
    <property type="match status" value="1"/>
</dbReference>
<feature type="compositionally biased region" description="Basic residues" evidence="8">
    <location>
        <begin position="16"/>
        <end position="30"/>
    </location>
</feature>
<evidence type="ECO:0000256" key="6">
    <source>
        <dbReference type="ARBA" id="ARBA00049075"/>
    </source>
</evidence>
<gene>
    <name evidence="9" type="ORF">Din_006135</name>
</gene>
<dbReference type="InterPro" id="IPR029063">
    <property type="entry name" value="SAM-dependent_MTases_sf"/>
</dbReference>
<evidence type="ECO:0000256" key="3">
    <source>
        <dbReference type="ARBA" id="ARBA00047418"/>
    </source>
</evidence>
<protein>
    <recommendedName>
        <fullName evidence="1">Trimethylguanosine synthase</fullName>
    </recommendedName>
    <alternativeName>
        <fullName evidence="7">Cap-specific guanine-N(2) methyltransferase</fullName>
    </alternativeName>
</protein>
<feature type="region of interest" description="Disordered" evidence="8">
    <location>
        <begin position="14"/>
        <end position="34"/>
    </location>
</feature>
<comment type="catalytic activity">
    <reaction evidence="6">
        <text>a 5'-end (N(7)-methyl 5'-triphosphoguanosine)-ribonucleoside in snRNA + S-adenosyl-L-methionine = a 5'-end (N(2),N(7)-dimethyl 5'-triphosphoguanosine)-ribonucleoside in snRNA + S-adenosyl-L-homocysteine + H(+)</text>
        <dbReference type="Rhea" id="RHEA:78471"/>
        <dbReference type="Rhea" id="RHEA-COMP:19085"/>
        <dbReference type="Rhea" id="RHEA-COMP:19087"/>
        <dbReference type="ChEBI" id="CHEBI:15378"/>
        <dbReference type="ChEBI" id="CHEBI:57856"/>
        <dbReference type="ChEBI" id="CHEBI:59789"/>
        <dbReference type="ChEBI" id="CHEBI:156461"/>
        <dbReference type="ChEBI" id="CHEBI:172880"/>
    </reaction>
    <physiologicalReaction direction="left-to-right" evidence="6">
        <dbReference type="Rhea" id="RHEA:78472"/>
    </physiologicalReaction>
</comment>
<name>A0A5B6YY02_DAVIN</name>
<organism evidence="9">
    <name type="scientific">Davidia involucrata</name>
    <name type="common">Dove tree</name>
    <dbReference type="NCBI Taxonomy" id="16924"/>
    <lineage>
        <taxon>Eukaryota</taxon>
        <taxon>Viridiplantae</taxon>
        <taxon>Streptophyta</taxon>
        <taxon>Embryophyta</taxon>
        <taxon>Tracheophyta</taxon>
        <taxon>Spermatophyta</taxon>
        <taxon>Magnoliopsida</taxon>
        <taxon>eudicotyledons</taxon>
        <taxon>Gunneridae</taxon>
        <taxon>Pentapetalae</taxon>
        <taxon>asterids</taxon>
        <taxon>Cornales</taxon>
        <taxon>Nyssaceae</taxon>
        <taxon>Davidia</taxon>
    </lineage>
</organism>
<dbReference type="PANTHER" id="PTHR14741">
    <property type="entry name" value="S-ADENOSYLMETHIONINE-DEPENDENT METHYLTRANSFERASE RELATED"/>
    <property type="match status" value="1"/>
</dbReference>
<dbReference type="PANTHER" id="PTHR14741:SF41">
    <property type="entry name" value="TRIMETHYLGUANOSINE SYNTHASE"/>
    <property type="match status" value="1"/>
</dbReference>
<dbReference type="InterPro" id="IPR019012">
    <property type="entry name" value="RNA_cap_Gua-N2-MeTrfase"/>
</dbReference>
<accession>A0A5B6YY02</accession>
<dbReference type="EMBL" id="GHES01006135">
    <property type="protein sequence ID" value="MPA36694.1"/>
    <property type="molecule type" value="Transcribed_RNA"/>
</dbReference>
<comment type="catalytic activity">
    <reaction evidence="3">
        <text>a 5'-end (N(2),N(7)-dimethyl 5'-triphosphoguanosine)-ribonucleoside in snoRNA + S-adenosyl-L-methionine = a 5'-end (N(2),N(2),N(7)-trimethyl 5'-triphosphoguanosine)-ribonucleoside in snoRNA + S-adenosyl-L-homocysteine + H(+)</text>
        <dbReference type="Rhea" id="RHEA:78507"/>
        <dbReference type="Rhea" id="RHEA-COMP:19088"/>
        <dbReference type="Rhea" id="RHEA-COMP:19090"/>
        <dbReference type="ChEBI" id="CHEBI:15378"/>
        <dbReference type="ChEBI" id="CHEBI:57856"/>
        <dbReference type="ChEBI" id="CHEBI:59789"/>
        <dbReference type="ChEBI" id="CHEBI:167623"/>
        <dbReference type="ChEBI" id="CHEBI:172880"/>
    </reaction>
    <physiologicalReaction direction="left-to-right" evidence="3">
        <dbReference type="Rhea" id="RHEA:78508"/>
    </physiologicalReaction>
</comment>
<sequence>MKKKVSIDFEVSVASRSRRSRKKKSRKLSKRRGEVKLKEKAKEEGVTPLVEKYWIQRYDLFSRYDEGIKMDEEGWFSATPEEIAVSHAERSGGGLVIDCFTGVGGNAIQFANMCFHVVAIDIDSKKVELAYNNAKIYGVENYIDFIVGDFFQLASSLKVFNVSNRSNYNTKHHYVLTSNHRLTPSGRTFLAVFPSSKC</sequence>
<evidence type="ECO:0000256" key="8">
    <source>
        <dbReference type="SAM" id="MobiDB-lite"/>
    </source>
</evidence>
<evidence type="ECO:0000313" key="9">
    <source>
        <dbReference type="EMBL" id="MPA36694.1"/>
    </source>
</evidence>
<dbReference type="GO" id="GO:0071164">
    <property type="term" value="F:RNA cap trimethylguanosine synthase activity"/>
    <property type="evidence" value="ECO:0007669"/>
    <property type="project" value="TreeGrafter"/>
</dbReference>